<evidence type="ECO:0000256" key="1">
    <source>
        <dbReference type="ARBA" id="ARBA00005964"/>
    </source>
</evidence>
<name>A0ABQ8PY77_9AGAR</name>
<comment type="similarity">
    <text evidence="1 3">Belongs to the type-B carboxylesterase/lipase family.</text>
</comment>
<evidence type="ECO:0000313" key="5">
    <source>
        <dbReference type="EMBL" id="KAJ3991389.1"/>
    </source>
</evidence>
<reference evidence="5" key="1">
    <citation type="submission" date="2022-08" db="EMBL/GenBank/DDBJ databases">
        <authorList>
            <consortium name="DOE Joint Genome Institute"/>
            <person name="Min B."/>
            <person name="Riley R."/>
            <person name="Sierra-Patev S."/>
            <person name="Naranjo-Ortiz M."/>
            <person name="Looney B."/>
            <person name="Konkel Z."/>
            <person name="Slot J.C."/>
            <person name="Sakamoto Y."/>
            <person name="Steenwyk J.L."/>
            <person name="Rokas A."/>
            <person name="Carro J."/>
            <person name="Camarero S."/>
            <person name="Ferreira P."/>
            <person name="Molpeceres G."/>
            <person name="Ruiz-Duenas F.J."/>
            <person name="Serrano A."/>
            <person name="Henrissat B."/>
            <person name="Drula E."/>
            <person name="Hughes K.W."/>
            <person name="Mata J.L."/>
            <person name="Ishikawa N.K."/>
            <person name="Vargas-Isla R."/>
            <person name="Ushijima S."/>
            <person name="Smith C.A."/>
            <person name="Ahrendt S."/>
            <person name="Andreopoulos W."/>
            <person name="He G."/>
            <person name="Labutti K."/>
            <person name="Lipzen A."/>
            <person name="Ng V."/>
            <person name="Sandor L."/>
            <person name="Barry K."/>
            <person name="Martinez A.T."/>
            <person name="Xiao Y."/>
            <person name="Gibbons J.G."/>
            <person name="Terashima K."/>
            <person name="Hibbett D.S."/>
            <person name="Grigoriev I.V."/>
        </authorList>
    </citation>
    <scope>NUCLEOTIDE SEQUENCE</scope>
    <source>
        <strain evidence="5">TFB10827</strain>
    </source>
</reference>
<dbReference type="PANTHER" id="PTHR43142:SF1">
    <property type="entry name" value="CARBOXYLIC ESTER HYDROLASE"/>
    <property type="match status" value="1"/>
</dbReference>
<evidence type="ECO:0000256" key="2">
    <source>
        <dbReference type="ARBA" id="ARBA00022801"/>
    </source>
</evidence>
<organism evidence="5 6">
    <name type="scientific">Lentinula boryana</name>
    <dbReference type="NCBI Taxonomy" id="40481"/>
    <lineage>
        <taxon>Eukaryota</taxon>
        <taxon>Fungi</taxon>
        <taxon>Dikarya</taxon>
        <taxon>Basidiomycota</taxon>
        <taxon>Agaricomycotina</taxon>
        <taxon>Agaricomycetes</taxon>
        <taxon>Agaricomycetidae</taxon>
        <taxon>Agaricales</taxon>
        <taxon>Marasmiineae</taxon>
        <taxon>Omphalotaceae</taxon>
        <taxon>Lentinula</taxon>
    </lineage>
</organism>
<feature type="domain" description="Carboxylesterase type B" evidence="4">
    <location>
        <begin position="12"/>
        <end position="386"/>
    </location>
</feature>
<accession>A0ABQ8PY77</accession>
<dbReference type="InterPro" id="IPR019826">
    <property type="entry name" value="Carboxylesterase_B_AS"/>
</dbReference>
<dbReference type="SUPFAM" id="SSF53474">
    <property type="entry name" value="alpha/beta-Hydrolases"/>
    <property type="match status" value="1"/>
</dbReference>
<dbReference type="InterPro" id="IPR029058">
    <property type="entry name" value="AB_hydrolase_fold"/>
</dbReference>
<dbReference type="PROSITE" id="PS00122">
    <property type="entry name" value="CARBOXYLESTERASE_B_1"/>
    <property type="match status" value="1"/>
</dbReference>
<dbReference type="Gene3D" id="3.40.50.1820">
    <property type="entry name" value="alpha/beta hydrolase"/>
    <property type="match status" value="1"/>
</dbReference>
<proteinExistence type="inferred from homology"/>
<evidence type="ECO:0000259" key="4">
    <source>
        <dbReference type="Pfam" id="PF00135"/>
    </source>
</evidence>
<comment type="caution">
    <text evidence="5">The sequence shown here is derived from an EMBL/GenBank/DDBJ whole genome shotgun (WGS) entry which is preliminary data.</text>
</comment>
<dbReference type="EC" id="3.1.1.-" evidence="3"/>
<evidence type="ECO:0000256" key="3">
    <source>
        <dbReference type="RuleBase" id="RU361235"/>
    </source>
</evidence>
<dbReference type="EMBL" id="MU791056">
    <property type="protein sequence ID" value="KAJ3991389.1"/>
    <property type="molecule type" value="Genomic_DNA"/>
</dbReference>
<gene>
    <name evidence="5" type="ORF">F5050DRAFT_1898601</name>
</gene>
<dbReference type="Proteomes" id="UP001163828">
    <property type="component" value="Unassembled WGS sequence"/>
</dbReference>
<dbReference type="InterPro" id="IPR002018">
    <property type="entry name" value="CarbesteraseB"/>
</dbReference>
<sequence>MRYSCFDTLGYIPVLVYFHGGGFVYGNPANWPFDSWIHQSPNIVVASVYYRLDSFGFLNIPEFADSTLGDFNAGFLDQTESLRWIKAHISAFGGSPENVTINGQSAGAASVELHLVANQERLFTGAIAQSVGRSPIEMPENQVPVFNFYAETAGCGSGSVADKLDCLRHASISALARAQDAPRIQPSAFDGVYPTFNPVVDGKIITDYPSVSIQNGKFAKVPLIVGATSNETGILEPTLPETMKTAFPGLTVESANEFFEVYPLNEFSSQLQRNQTAIGESMLRCAREIMGGAFANAPKSWTYRYNQPNPTLGMPGFTAHAAENWMMFNGINTGFNGSGTFTPMTPVEKAFAEELIAYWISFVRSGNPNTFKLDRSPAWTEYFISGSADELKQRIVLQQDPNNSTAVSGSFIEMEPEEESDMYVNQKLITFFWTVPLLHRSPIIDMHLNPAYLIIGLISAAWATPLPDGKHESSASFLQSRAGNEIVATFYQRSASGSGDPRGVQGLVYNFLAGAARHFGITDAEIYVPDNYDGGSRVEFSVTGFKQCKPECMGEVTFDGGGSLKKNTKSKTRPFYEYSPSDGSDSARAWKGGGGGGAYMMLLLCLIAHNRLLPKVQCLRKLLLILSTGRLMSMLAKMSTDVKKDCPRGYEYNVTITDTWNAGISEHYVDA</sequence>
<evidence type="ECO:0000313" key="6">
    <source>
        <dbReference type="Proteomes" id="UP001163828"/>
    </source>
</evidence>
<dbReference type="GO" id="GO:0016787">
    <property type="term" value="F:hydrolase activity"/>
    <property type="evidence" value="ECO:0007669"/>
    <property type="project" value="UniProtKB-KW"/>
</dbReference>
<dbReference type="PANTHER" id="PTHR43142">
    <property type="entry name" value="CARBOXYLIC ESTER HYDROLASE"/>
    <property type="match status" value="1"/>
</dbReference>
<protein>
    <recommendedName>
        <fullName evidence="3">Carboxylic ester hydrolase</fullName>
        <ecNumber evidence="3">3.1.1.-</ecNumber>
    </recommendedName>
</protein>
<dbReference type="Pfam" id="PF00135">
    <property type="entry name" value="COesterase"/>
    <property type="match status" value="1"/>
</dbReference>
<keyword evidence="2 3" id="KW-0378">Hydrolase</keyword>
<keyword evidence="6" id="KW-1185">Reference proteome</keyword>